<comment type="caution">
    <text evidence="1">The sequence shown here is derived from an EMBL/GenBank/DDBJ whole genome shotgun (WGS) entry which is preliminary data.</text>
</comment>
<dbReference type="AlphaFoldDB" id="A0A4Q7MY79"/>
<evidence type="ECO:0000313" key="2">
    <source>
        <dbReference type="Proteomes" id="UP000293874"/>
    </source>
</evidence>
<reference evidence="1 2" key="1">
    <citation type="submission" date="2019-02" db="EMBL/GenBank/DDBJ databases">
        <title>Genomic Encyclopedia of Type Strains, Phase IV (KMG-IV): sequencing the most valuable type-strain genomes for metagenomic binning, comparative biology and taxonomic classification.</title>
        <authorList>
            <person name="Goeker M."/>
        </authorList>
    </citation>
    <scope>NUCLEOTIDE SEQUENCE [LARGE SCALE GENOMIC DNA]</scope>
    <source>
        <strain evidence="1 2">DSM 18116</strain>
    </source>
</reference>
<name>A0A4Q7MY79_9BACT</name>
<sequence>MEVLVFKTSVQNKNNVQSVSAALDALTGVLKWNFDLQDADNILRVVANDVSPRKVELTLHYAGFTCEELPD</sequence>
<gene>
    <name evidence="1" type="ORF">EV199_4089</name>
</gene>
<dbReference type="Proteomes" id="UP000293874">
    <property type="component" value="Unassembled WGS sequence"/>
</dbReference>
<dbReference type="RefSeq" id="WP_130542617.1">
    <property type="nucleotide sequence ID" value="NZ_CP042431.1"/>
</dbReference>
<organism evidence="1 2">
    <name type="scientific">Pseudobacter ginsenosidimutans</name>
    <dbReference type="NCBI Taxonomy" id="661488"/>
    <lineage>
        <taxon>Bacteria</taxon>
        <taxon>Pseudomonadati</taxon>
        <taxon>Bacteroidota</taxon>
        <taxon>Chitinophagia</taxon>
        <taxon>Chitinophagales</taxon>
        <taxon>Chitinophagaceae</taxon>
        <taxon>Pseudobacter</taxon>
    </lineage>
</organism>
<dbReference type="EMBL" id="SGXA01000002">
    <property type="protein sequence ID" value="RZS72173.1"/>
    <property type="molecule type" value="Genomic_DNA"/>
</dbReference>
<evidence type="ECO:0000313" key="1">
    <source>
        <dbReference type="EMBL" id="RZS72173.1"/>
    </source>
</evidence>
<protein>
    <recommendedName>
        <fullName evidence="3">Copper chaperone CopZ</fullName>
    </recommendedName>
</protein>
<evidence type="ECO:0008006" key="3">
    <source>
        <dbReference type="Google" id="ProtNLM"/>
    </source>
</evidence>
<keyword evidence="2" id="KW-1185">Reference proteome</keyword>
<accession>A0A4Q7MY79</accession>
<proteinExistence type="predicted"/>
<dbReference type="OrthoDB" id="1036397at2"/>